<feature type="transmembrane region" description="Helical" evidence="5">
    <location>
        <begin position="279"/>
        <end position="308"/>
    </location>
</feature>
<keyword evidence="8" id="KW-1185">Reference proteome</keyword>
<feature type="transmembrane region" description="Helical" evidence="5">
    <location>
        <begin position="20"/>
        <end position="40"/>
    </location>
</feature>
<name>A0ABM7CKL0_9PSED</name>
<feature type="transmembrane region" description="Helical" evidence="5">
    <location>
        <begin position="413"/>
        <end position="436"/>
    </location>
</feature>
<feature type="transmembrane region" description="Helical" evidence="5">
    <location>
        <begin position="156"/>
        <end position="176"/>
    </location>
</feature>
<dbReference type="PANTHER" id="PTHR42770">
    <property type="entry name" value="AMINO ACID TRANSPORTER-RELATED"/>
    <property type="match status" value="1"/>
</dbReference>
<feature type="transmembrane region" description="Helical" evidence="5">
    <location>
        <begin position="328"/>
        <end position="348"/>
    </location>
</feature>
<evidence type="ECO:0000313" key="8">
    <source>
        <dbReference type="Proteomes" id="UP000272622"/>
    </source>
</evidence>
<dbReference type="PANTHER" id="PTHR42770:SF8">
    <property type="entry name" value="PUTRESCINE IMPORTER PUUP"/>
    <property type="match status" value="1"/>
</dbReference>
<evidence type="ECO:0000256" key="1">
    <source>
        <dbReference type="ARBA" id="ARBA00004141"/>
    </source>
</evidence>
<comment type="subcellular location">
    <subcellularLocation>
        <location evidence="1">Membrane</location>
        <topology evidence="1">Multi-pass membrane protein</topology>
    </subcellularLocation>
</comment>
<dbReference type="EMBL" id="CP034337">
    <property type="protein sequence ID" value="AZL71896.1"/>
    <property type="molecule type" value="Genomic_DNA"/>
</dbReference>
<dbReference type="Pfam" id="PF00324">
    <property type="entry name" value="AA_permease"/>
    <property type="match status" value="1"/>
</dbReference>
<dbReference type="InterPro" id="IPR004841">
    <property type="entry name" value="AA-permease/SLC12A_dom"/>
</dbReference>
<evidence type="ECO:0000256" key="3">
    <source>
        <dbReference type="ARBA" id="ARBA00022989"/>
    </source>
</evidence>
<evidence type="ECO:0000259" key="6">
    <source>
        <dbReference type="Pfam" id="PF00324"/>
    </source>
</evidence>
<keyword evidence="3 5" id="KW-1133">Transmembrane helix</keyword>
<protein>
    <submittedName>
        <fullName evidence="7">Amino acid permease</fullName>
    </submittedName>
</protein>
<dbReference type="Proteomes" id="UP000272622">
    <property type="component" value="Chromosome"/>
</dbReference>
<keyword evidence="2 5" id="KW-0812">Transmembrane</keyword>
<reference evidence="7 8" key="1">
    <citation type="submission" date="2018-12" db="EMBL/GenBank/DDBJ databases">
        <authorList>
            <person name="Li S."/>
            <person name="Yang R."/>
            <person name="Chen G."/>
            <person name="Zou L."/>
            <person name="Zhang C."/>
            <person name="Chen Y."/>
            <person name="Liu Z."/>
            <person name="Li Y."/>
            <person name="Yan Y."/>
            <person name="Huang M."/>
            <person name="Chen T."/>
        </authorList>
    </citation>
    <scope>NUCLEOTIDE SEQUENCE [LARGE SCALE GENOMIC DNA]</scope>
    <source>
        <strain evidence="7 8">2014</strain>
    </source>
</reference>
<evidence type="ECO:0000256" key="4">
    <source>
        <dbReference type="ARBA" id="ARBA00023136"/>
    </source>
</evidence>
<proteinExistence type="predicted"/>
<dbReference type="PIRSF" id="PIRSF006060">
    <property type="entry name" value="AA_transporter"/>
    <property type="match status" value="1"/>
</dbReference>
<evidence type="ECO:0000256" key="5">
    <source>
        <dbReference type="SAM" id="Phobius"/>
    </source>
</evidence>
<feature type="transmembrane region" description="Helical" evidence="5">
    <location>
        <begin position="354"/>
        <end position="377"/>
    </location>
</feature>
<accession>A0ABM7CKL0</accession>
<feature type="transmembrane region" description="Helical" evidence="5">
    <location>
        <begin position="389"/>
        <end position="407"/>
    </location>
</feature>
<sequence>MATQPCSAPAQLRRVLGLPALVFFGLVYMVPLTIFTTYGIVTELTGGRTAGAYLVTLLAMLFTATSYSFMVRRFPVAGSAYSYTNMAFGPNVGFLAGWSLLLDYLFIPMINYLLIGLFLNIAFPAIPAWAIVLASIALVTALNVIGIHSVAKTSNLIVGAQIVFIGVFIALSWQGLAGQPVDLLAPLRGDGSAPGFGALMAGAAVLCLSFLGFDAVSTLAEECKDARRDVPRAIILTTLGAGLLFTVLAYVSQLVLPGSHFANADAAANEVMLKAGGQFLANFFTAAFVAGSLGSALASQAAVSRILFTMGRDRVLPQRSFGYLSPRFGTPVFATLLVSAFSLLALVIDLATLASLISFGALVAFSAVNLAVVKTHLVNESAHRNLKGLLRYGAVPLVGLSLTLWLWTSLSALTLVIGLCWFALGLAYLAALTAGFRKPVRLMDFTEAA</sequence>
<feature type="transmembrane region" description="Helical" evidence="5">
    <location>
        <begin position="196"/>
        <end position="220"/>
    </location>
</feature>
<dbReference type="RefSeq" id="WP_125462286.1">
    <property type="nucleotide sequence ID" value="NZ_CP034337.1"/>
</dbReference>
<evidence type="ECO:0000256" key="2">
    <source>
        <dbReference type="ARBA" id="ARBA00022692"/>
    </source>
</evidence>
<feature type="transmembrane region" description="Helical" evidence="5">
    <location>
        <begin position="52"/>
        <end position="71"/>
    </location>
</feature>
<feature type="domain" description="Amino acid permease/ SLC12A" evidence="6">
    <location>
        <begin position="22"/>
        <end position="421"/>
    </location>
</feature>
<feature type="transmembrane region" description="Helical" evidence="5">
    <location>
        <begin position="121"/>
        <end position="144"/>
    </location>
</feature>
<feature type="transmembrane region" description="Helical" evidence="5">
    <location>
        <begin position="232"/>
        <end position="251"/>
    </location>
</feature>
<feature type="transmembrane region" description="Helical" evidence="5">
    <location>
        <begin position="92"/>
        <end position="115"/>
    </location>
</feature>
<dbReference type="InterPro" id="IPR050367">
    <property type="entry name" value="APC_superfamily"/>
</dbReference>
<evidence type="ECO:0000313" key="7">
    <source>
        <dbReference type="EMBL" id="AZL71896.1"/>
    </source>
</evidence>
<gene>
    <name evidence="7" type="ORF">EI693_01780</name>
</gene>
<keyword evidence="4 5" id="KW-0472">Membrane</keyword>
<organism evidence="7 8">
    <name type="scientific">Pseudomonas oryziphila</name>
    <dbReference type="NCBI Taxonomy" id="2894079"/>
    <lineage>
        <taxon>Bacteria</taxon>
        <taxon>Pseudomonadati</taxon>
        <taxon>Pseudomonadota</taxon>
        <taxon>Gammaproteobacteria</taxon>
        <taxon>Pseudomonadales</taxon>
        <taxon>Pseudomonadaceae</taxon>
        <taxon>Pseudomonas</taxon>
    </lineage>
</organism>
<dbReference type="Gene3D" id="1.20.1740.10">
    <property type="entry name" value="Amino acid/polyamine transporter I"/>
    <property type="match status" value="1"/>
</dbReference>